<dbReference type="PANTHER" id="PTHR37543:SF1">
    <property type="entry name" value="CCCH ZINC FINGER DNA BINDING PROTEIN (AFU_ORTHOLOGUE AFUA_5G12760)"/>
    <property type="match status" value="1"/>
</dbReference>
<reference evidence="5" key="1">
    <citation type="journal article" date="2023" name="Mol. Phylogenet. Evol.">
        <title>Genome-scale phylogeny and comparative genomics of the fungal order Sordariales.</title>
        <authorList>
            <person name="Hensen N."/>
            <person name="Bonometti L."/>
            <person name="Westerberg I."/>
            <person name="Brannstrom I.O."/>
            <person name="Guillou S."/>
            <person name="Cros-Aarteil S."/>
            <person name="Calhoun S."/>
            <person name="Haridas S."/>
            <person name="Kuo A."/>
            <person name="Mondo S."/>
            <person name="Pangilinan J."/>
            <person name="Riley R."/>
            <person name="LaButti K."/>
            <person name="Andreopoulos B."/>
            <person name="Lipzen A."/>
            <person name="Chen C."/>
            <person name="Yan M."/>
            <person name="Daum C."/>
            <person name="Ng V."/>
            <person name="Clum A."/>
            <person name="Steindorff A."/>
            <person name="Ohm R.A."/>
            <person name="Martin F."/>
            <person name="Silar P."/>
            <person name="Natvig D.O."/>
            <person name="Lalanne C."/>
            <person name="Gautier V."/>
            <person name="Ament-Velasquez S.L."/>
            <person name="Kruys A."/>
            <person name="Hutchinson M.I."/>
            <person name="Powell A.J."/>
            <person name="Barry K."/>
            <person name="Miller A.N."/>
            <person name="Grigoriev I.V."/>
            <person name="Debuchy R."/>
            <person name="Gladieux P."/>
            <person name="Hiltunen Thoren M."/>
            <person name="Johannesson H."/>
        </authorList>
    </citation>
    <scope>NUCLEOTIDE SEQUENCE [LARGE SCALE GENOMIC DNA]</scope>
    <source>
        <strain evidence="5">CBS 284.82</strain>
    </source>
</reference>
<evidence type="ECO:0000259" key="3">
    <source>
        <dbReference type="PROSITE" id="PS50103"/>
    </source>
</evidence>
<dbReference type="InterPro" id="IPR057654">
    <property type="entry name" value="Znf-CCCH_tandem"/>
</dbReference>
<keyword evidence="1" id="KW-0862">Zinc</keyword>
<dbReference type="Pfam" id="PF25540">
    <property type="entry name" value="DUF7923"/>
    <property type="match status" value="1"/>
</dbReference>
<comment type="caution">
    <text evidence="4">The sequence shown here is derived from an EMBL/GenBank/DDBJ whole genome shotgun (WGS) entry which is preliminary data.</text>
</comment>
<evidence type="ECO:0000256" key="2">
    <source>
        <dbReference type="SAM" id="MobiDB-lite"/>
    </source>
</evidence>
<name>A0AAN6P831_9PEZI</name>
<sequence>MSRYEGPEAVERDPAQPYLAPLQTWESLVRERHGIEQTLHMSYMDLLTRYREKCAECDREKRNAVVWEKEHRVTERELNGLKAAAESSPFAFVVVDGDGAVFREDLIASGEDGGREAAHELHQQLKAYFHDSPQFSNIDGIFVHVVLSVEGLSRALHASGTLPITDHAALTKFARGFCRAQPLFAFTDVGYGKEQADNKVRKLFEVMEKNIQCKCLILAGCHDNGYATFLESFRGNHKICLLETTPQAADFRKFTFKRVSFPSVFRSEPVPSKPTLPPAFATTTMPPGFAATTMSPAYSAPRTSPPPLFSPVGNGMNGLPSPAPTASPKPAPAAPVATSKPEPQQNSYATVGRTSAPLTINIASQKKAVAPRPFYQLNRDNERVDVPLAKPDQGAIKSLEERRQMSGMNLCNRYHLANSCKNTNCNFYHGDRLTPPQMLALRHKTRNLVCGNGHHCREITCNLGHHCSTPGSCYFGDDCRFSEMHGMDITPTMKIYEDGTRELLPN</sequence>
<gene>
    <name evidence="4" type="ORF">C8A01DRAFT_40049</name>
</gene>
<keyword evidence="1" id="KW-0479">Metal-binding</keyword>
<keyword evidence="5" id="KW-1185">Reference proteome</keyword>
<feature type="compositionally biased region" description="Pro residues" evidence="2">
    <location>
        <begin position="321"/>
        <end position="333"/>
    </location>
</feature>
<dbReference type="PANTHER" id="PTHR37543">
    <property type="entry name" value="CCCH ZINC FINGER DNA BINDING PROTEIN (AFU_ORTHOLOGUE AFUA_5G12760)"/>
    <property type="match status" value="1"/>
</dbReference>
<protein>
    <recommendedName>
        <fullName evidence="3">C3H1-type domain-containing protein</fullName>
    </recommendedName>
</protein>
<evidence type="ECO:0000256" key="1">
    <source>
        <dbReference type="PROSITE-ProRule" id="PRU00723"/>
    </source>
</evidence>
<dbReference type="EMBL" id="MU854527">
    <property type="protein sequence ID" value="KAK4033481.1"/>
    <property type="molecule type" value="Genomic_DNA"/>
</dbReference>
<dbReference type="InterPro" id="IPR000571">
    <property type="entry name" value="Znf_CCCH"/>
</dbReference>
<evidence type="ECO:0000313" key="5">
    <source>
        <dbReference type="Proteomes" id="UP001303115"/>
    </source>
</evidence>
<dbReference type="PROSITE" id="PS50103">
    <property type="entry name" value="ZF_C3H1"/>
    <property type="match status" value="1"/>
</dbReference>
<feature type="region of interest" description="Disordered" evidence="2">
    <location>
        <begin position="296"/>
        <end position="350"/>
    </location>
</feature>
<proteinExistence type="predicted"/>
<dbReference type="AlphaFoldDB" id="A0AAN6P831"/>
<dbReference type="Pfam" id="PF25543">
    <property type="entry name" value="zf-CCCH_tandem"/>
    <property type="match status" value="1"/>
</dbReference>
<accession>A0AAN6P831</accession>
<feature type="zinc finger region" description="C3H1-type" evidence="1">
    <location>
        <begin position="405"/>
        <end position="432"/>
    </location>
</feature>
<dbReference type="Pfam" id="PF25542">
    <property type="entry name" value="zf-CCCH_12"/>
    <property type="match status" value="1"/>
</dbReference>
<evidence type="ECO:0000313" key="4">
    <source>
        <dbReference type="EMBL" id="KAK4033481.1"/>
    </source>
</evidence>
<keyword evidence="1" id="KW-0863">Zinc-finger</keyword>
<dbReference type="InterPro" id="IPR057683">
    <property type="entry name" value="DUF7923"/>
</dbReference>
<organism evidence="4 5">
    <name type="scientific">Parachaetomium inaequale</name>
    <dbReference type="NCBI Taxonomy" id="2588326"/>
    <lineage>
        <taxon>Eukaryota</taxon>
        <taxon>Fungi</taxon>
        <taxon>Dikarya</taxon>
        <taxon>Ascomycota</taxon>
        <taxon>Pezizomycotina</taxon>
        <taxon>Sordariomycetes</taxon>
        <taxon>Sordariomycetidae</taxon>
        <taxon>Sordariales</taxon>
        <taxon>Chaetomiaceae</taxon>
        <taxon>Parachaetomium</taxon>
    </lineage>
</organism>
<dbReference type="Proteomes" id="UP001303115">
    <property type="component" value="Unassembled WGS sequence"/>
</dbReference>
<feature type="domain" description="C3H1-type" evidence="3">
    <location>
        <begin position="405"/>
        <end position="432"/>
    </location>
</feature>
<dbReference type="GO" id="GO:0008270">
    <property type="term" value="F:zinc ion binding"/>
    <property type="evidence" value="ECO:0007669"/>
    <property type="project" value="UniProtKB-KW"/>
</dbReference>